<dbReference type="InterPro" id="IPR029058">
    <property type="entry name" value="AB_hydrolase_fold"/>
</dbReference>
<gene>
    <name evidence="3 5" type="primary">menH</name>
    <name evidence="5" type="ORF">CHR53_21790</name>
</gene>
<reference evidence="5 6" key="1">
    <citation type="submission" date="2017-07" db="EMBL/GenBank/DDBJ databases">
        <title>The complete genome sequence of Bacillus mesonae strain H20-5, an efficient strain improving plant abiotic stress resistance.</title>
        <authorList>
            <person name="Kim S.Y."/>
            <person name="Song H."/>
            <person name="Sang M.K."/>
            <person name="Weon H.-Y."/>
            <person name="Song J."/>
        </authorList>
    </citation>
    <scope>NUCLEOTIDE SEQUENCE [LARGE SCALE GENOMIC DNA]</scope>
    <source>
        <strain evidence="5 6">H20-5</strain>
    </source>
</reference>
<dbReference type="GO" id="GO:0070205">
    <property type="term" value="F:2-succinyl-6-hydroxy-2,4-cyclohexadiene-1-carboxylate synthase activity"/>
    <property type="evidence" value="ECO:0007669"/>
    <property type="project" value="UniProtKB-UniRule"/>
</dbReference>
<dbReference type="Proteomes" id="UP000282892">
    <property type="component" value="Chromosome"/>
</dbReference>
<dbReference type="STRING" id="1193713.GCA_001636315_01241"/>
<evidence type="ECO:0000313" key="6">
    <source>
        <dbReference type="Proteomes" id="UP000282892"/>
    </source>
</evidence>
<dbReference type="PANTHER" id="PTHR42916:SF1">
    <property type="entry name" value="PROTEIN PHYLLO, CHLOROPLASTIC"/>
    <property type="match status" value="1"/>
</dbReference>
<dbReference type="EC" id="4.2.99.20" evidence="3"/>
<comment type="catalytic activity">
    <reaction evidence="3">
        <text>5-enolpyruvoyl-6-hydroxy-2-succinyl-cyclohex-3-ene-1-carboxylate = (1R,6R)-6-hydroxy-2-succinyl-cyclohexa-2,4-diene-1-carboxylate + pyruvate</text>
        <dbReference type="Rhea" id="RHEA:25597"/>
        <dbReference type="ChEBI" id="CHEBI:15361"/>
        <dbReference type="ChEBI" id="CHEBI:58689"/>
        <dbReference type="ChEBI" id="CHEBI:58818"/>
        <dbReference type="EC" id="4.2.99.20"/>
    </reaction>
</comment>
<evidence type="ECO:0000313" key="5">
    <source>
        <dbReference type="EMBL" id="AZU63691.1"/>
    </source>
</evidence>
<dbReference type="Pfam" id="PF00561">
    <property type="entry name" value="Abhydrolase_1"/>
    <property type="match status" value="1"/>
</dbReference>
<dbReference type="UniPathway" id="UPA01057">
    <property type="reaction ID" value="UER00900"/>
</dbReference>
<dbReference type="KEGG" id="nmk:CHR53_21790"/>
<comment type="subunit">
    <text evidence="3">Monomer.</text>
</comment>
<dbReference type="OrthoDB" id="9808398at2"/>
<evidence type="ECO:0000256" key="1">
    <source>
        <dbReference type="ARBA" id="ARBA00022428"/>
    </source>
</evidence>
<evidence type="ECO:0000259" key="4">
    <source>
        <dbReference type="Pfam" id="PF00561"/>
    </source>
</evidence>
<comment type="function">
    <text evidence="3">Catalyzes a proton abstraction reaction that results in 2,5-elimination of pyruvate from 2-succinyl-5-enolpyruvyl-6-hydroxy-3-cyclohexene-1-carboxylate (SEPHCHC) and the formation of 2-succinyl-6-hydroxy-2,4-cyclohexadiene-1-carboxylate (SHCHC).</text>
</comment>
<keyword evidence="1 3" id="KW-0474">Menaquinone biosynthesis</keyword>
<comment type="pathway">
    <text evidence="3">Quinol/quinone metabolism; 1,4-dihydroxy-2-naphthoate biosynthesis; 1,4-dihydroxy-2-naphthoate from chorismate: step 3/7.</text>
</comment>
<keyword evidence="2 3" id="KW-0456">Lyase</keyword>
<dbReference type="UniPathway" id="UPA00079"/>
<dbReference type="InterPro" id="IPR022485">
    <property type="entry name" value="SHCHC_synthase_MenH"/>
</dbReference>
<dbReference type="PRINTS" id="PR00412">
    <property type="entry name" value="EPOXHYDRLASE"/>
</dbReference>
<dbReference type="GO" id="GO:0009234">
    <property type="term" value="P:menaquinone biosynthetic process"/>
    <property type="evidence" value="ECO:0007669"/>
    <property type="project" value="UniProtKB-UniRule"/>
</dbReference>
<name>A0A3Q9QUR3_9BACI</name>
<organism evidence="5 6">
    <name type="scientific">Neobacillus mesonae</name>
    <dbReference type="NCBI Taxonomy" id="1193713"/>
    <lineage>
        <taxon>Bacteria</taxon>
        <taxon>Bacillati</taxon>
        <taxon>Bacillota</taxon>
        <taxon>Bacilli</taxon>
        <taxon>Bacillales</taxon>
        <taxon>Bacillaceae</taxon>
        <taxon>Neobacillus</taxon>
    </lineage>
</organism>
<sequence>MNILAGGIRYHVEMYGSGFPLVLLHGFTGDSSTWSPFCKIWGSHSRLVIPDIIGHGKTESPADPDRYHIEKAAADLNSILDKLGIQEIDLLGYSMGGRLALSFALLFPQRVRKLILESSSPGLQTEDEKKQRCMKDAGLANFIIEKGIQEFVDYWEDIPLFSSMKRLPQVNREIVQKQRLANSPIGLANSLLGMGTGSQPSWWGRLEQLECEVLLLTGAEDQKFCEIAEKMVKSLKKGTWITVENSGHAIHVEDGEKFGTIVSDFLSN</sequence>
<dbReference type="EMBL" id="CP022572">
    <property type="protein sequence ID" value="AZU63691.1"/>
    <property type="molecule type" value="Genomic_DNA"/>
</dbReference>
<dbReference type="RefSeq" id="WP_127488333.1">
    <property type="nucleotide sequence ID" value="NZ_CP022572.1"/>
</dbReference>
<evidence type="ECO:0000256" key="2">
    <source>
        <dbReference type="ARBA" id="ARBA00023239"/>
    </source>
</evidence>
<dbReference type="SUPFAM" id="SSF53474">
    <property type="entry name" value="alpha/beta-Hydrolases"/>
    <property type="match status" value="1"/>
</dbReference>
<feature type="domain" description="AB hydrolase-1" evidence="4">
    <location>
        <begin position="20"/>
        <end position="254"/>
    </location>
</feature>
<keyword evidence="6" id="KW-1185">Reference proteome</keyword>
<dbReference type="InterPro" id="IPR000073">
    <property type="entry name" value="AB_hydrolase_1"/>
</dbReference>
<comment type="similarity">
    <text evidence="3">Belongs to the AB hydrolase superfamily. MenH family.</text>
</comment>
<evidence type="ECO:0000256" key="3">
    <source>
        <dbReference type="HAMAP-Rule" id="MF_01660"/>
    </source>
</evidence>
<dbReference type="PANTHER" id="PTHR42916">
    <property type="entry name" value="2-SUCCINYL-5-ENOLPYRUVYL-6-HYDROXY-3-CYCLOHEXENE-1-CARBOXYLATE SYNTHASE"/>
    <property type="match status" value="1"/>
</dbReference>
<dbReference type="AlphaFoldDB" id="A0A3Q9QUR3"/>
<accession>A0A3Q9QUR3</accession>
<dbReference type="NCBIfam" id="TIGR03695">
    <property type="entry name" value="menH_SHCHC"/>
    <property type="match status" value="1"/>
</dbReference>
<proteinExistence type="inferred from homology"/>
<comment type="pathway">
    <text evidence="3">Quinol/quinone metabolism; menaquinone biosynthesis.</text>
</comment>
<dbReference type="HAMAP" id="MF_01660">
    <property type="entry name" value="MenH"/>
    <property type="match status" value="1"/>
</dbReference>
<dbReference type="Gene3D" id="3.40.50.1820">
    <property type="entry name" value="alpha/beta hydrolase"/>
    <property type="match status" value="1"/>
</dbReference>
<dbReference type="InterPro" id="IPR000639">
    <property type="entry name" value="Epox_hydrolase-like"/>
</dbReference>
<protein>
    <recommendedName>
        <fullName evidence="3">Putative 2-succinyl-6-hydroxy-2,4-cyclohexadiene-1-carboxylate synthase</fullName>
        <shortName evidence="3">SHCHC synthase</shortName>
        <ecNumber evidence="3">4.2.99.20</ecNumber>
    </recommendedName>
</protein>
<dbReference type="PRINTS" id="PR00111">
    <property type="entry name" value="ABHYDROLASE"/>
</dbReference>